<dbReference type="Gene3D" id="2.40.128.20">
    <property type="match status" value="1"/>
</dbReference>
<comment type="catalytic activity">
    <reaction evidence="1">
        <text>peroxynitrite = nitrate</text>
        <dbReference type="Rhea" id="RHEA:63116"/>
        <dbReference type="ChEBI" id="CHEBI:17632"/>
        <dbReference type="ChEBI" id="CHEBI:25941"/>
    </reaction>
    <physiologicalReaction direction="left-to-right" evidence="1">
        <dbReference type="Rhea" id="RHEA:63117"/>
    </physiologicalReaction>
</comment>
<protein>
    <recommendedName>
        <fullName evidence="2">THAP4-like heme-binding domain-containing protein</fullName>
    </recommendedName>
</protein>
<dbReference type="InterPro" id="IPR012674">
    <property type="entry name" value="Calycin"/>
</dbReference>
<evidence type="ECO:0000256" key="1">
    <source>
        <dbReference type="ARBA" id="ARBA00036993"/>
    </source>
</evidence>
<feature type="domain" description="THAP4-like heme-binding" evidence="2">
    <location>
        <begin position="2"/>
        <end position="69"/>
    </location>
</feature>
<keyword evidence="4" id="KW-1185">Reference proteome</keyword>
<dbReference type="InterPro" id="IPR014878">
    <property type="entry name" value="THAP4-like_heme-bd"/>
</dbReference>
<proteinExistence type="predicted"/>
<dbReference type="AlphaFoldDB" id="A0A8K0JZV8"/>
<dbReference type="PANTHER" id="PTHR15854">
    <property type="entry name" value="THAP4 PROTEIN"/>
    <property type="match status" value="1"/>
</dbReference>
<organism evidence="3 4">
    <name type="scientific">Ladona fulva</name>
    <name type="common">Scarce chaser dragonfly</name>
    <name type="synonym">Libellula fulva</name>
    <dbReference type="NCBI Taxonomy" id="123851"/>
    <lineage>
        <taxon>Eukaryota</taxon>
        <taxon>Metazoa</taxon>
        <taxon>Ecdysozoa</taxon>
        <taxon>Arthropoda</taxon>
        <taxon>Hexapoda</taxon>
        <taxon>Insecta</taxon>
        <taxon>Pterygota</taxon>
        <taxon>Palaeoptera</taxon>
        <taxon>Odonata</taxon>
        <taxon>Epiprocta</taxon>
        <taxon>Anisoptera</taxon>
        <taxon>Libelluloidea</taxon>
        <taxon>Libellulidae</taxon>
        <taxon>Ladona</taxon>
    </lineage>
</organism>
<evidence type="ECO:0000259" key="2">
    <source>
        <dbReference type="Pfam" id="PF08768"/>
    </source>
</evidence>
<comment type="caution">
    <text evidence="3">The sequence shown here is derived from an EMBL/GenBank/DDBJ whole genome shotgun (WGS) entry which is preliminary data.</text>
</comment>
<reference evidence="3" key="2">
    <citation type="submission" date="2017-10" db="EMBL/GenBank/DDBJ databases">
        <title>Ladona fulva Genome sequencing and assembly.</title>
        <authorList>
            <person name="Murali S."/>
            <person name="Richards S."/>
            <person name="Bandaranaike D."/>
            <person name="Bellair M."/>
            <person name="Blankenburg K."/>
            <person name="Chao H."/>
            <person name="Dinh H."/>
            <person name="Doddapaneni H."/>
            <person name="Dugan-Rocha S."/>
            <person name="Elkadiri S."/>
            <person name="Gnanaolivu R."/>
            <person name="Hernandez B."/>
            <person name="Skinner E."/>
            <person name="Javaid M."/>
            <person name="Lee S."/>
            <person name="Li M."/>
            <person name="Ming W."/>
            <person name="Munidasa M."/>
            <person name="Muniz J."/>
            <person name="Nguyen L."/>
            <person name="Hughes D."/>
            <person name="Osuji N."/>
            <person name="Pu L.-L."/>
            <person name="Puazo M."/>
            <person name="Qu C."/>
            <person name="Quiroz J."/>
            <person name="Raj R."/>
            <person name="Weissenberger G."/>
            <person name="Xin Y."/>
            <person name="Zou X."/>
            <person name="Han Y."/>
            <person name="Worley K."/>
            <person name="Muzny D."/>
            <person name="Gibbs R."/>
        </authorList>
    </citation>
    <scope>NUCLEOTIDE SEQUENCE</scope>
    <source>
        <strain evidence="3">Sampled in the wild</strain>
    </source>
</reference>
<reference evidence="3" key="1">
    <citation type="submission" date="2013-04" db="EMBL/GenBank/DDBJ databases">
        <authorList>
            <person name="Qu J."/>
            <person name="Murali S.C."/>
            <person name="Bandaranaike D."/>
            <person name="Bellair M."/>
            <person name="Blankenburg K."/>
            <person name="Chao H."/>
            <person name="Dinh H."/>
            <person name="Doddapaneni H."/>
            <person name="Downs B."/>
            <person name="Dugan-Rocha S."/>
            <person name="Elkadiri S."/>
            <person name="Gnanaolivu R.D."/>
            <person name="Hernandez B."/>
            <person name="Javaid M."/>
            <person name="Jayaseelan J.C."/>
            <person name="Lee S."/>
            <person name="Li M."/>
            <person name="Ming W."/>
            <person name="Munidasa M."/>
            <person name="Muniz J."/>
            <person name="Nguyen L."/>
            <person name="Ongeri F."/>
            <person name="Osuji N."/>
            <person name="Pu L.-L."/>
            <person name="Puazo M."/>
            <person name="Qu C."/>
            <person name="Quiroz J."/>
            <person name="Raj R."/>
            <person name="Weissenberger G."/>
            <person name="Xin Y."/>
            <person name="Zou X."/>
            <person name="Han Y."/>
            <person name="Richards S."/>
            <person name="Worley K."/>
            <person name="Muzny D."/>
            <person name="Gibbs R."/>
        </authorList>
    </citation>
    <scope>NUCLEOTIDE SEQUENCE</scope>
    <source>
        <strain evidence="3">Sampled in the wild</strain>
    </source>
</reference>
<accession>A0A8K0JZV8</accession>
<dbReference type="OrthoDB" id="58529at2759"/>
<evidence type="ECO:0000313" key="4">
    <source>
        <dbReference type="Proteomes" id="UP000792457"/>
    </source>
</evidence>
<dbReference type="PANTHER" id="PTHR15854:SF4">
    <property type="entry name" value="PEROXYNITRITE ISOMERASE THAP4"/>
    <property type="match status" value="1"/>
</dbReference>
<dbReference type="Proteomes" id="UP000792457">
    <property type="component" value="Unassembled WGS sequence"/>
</dbReference>
<name>A0A8K0JZV8_LADFU</name>
<dbReference type="EMBL" id="KZ308237">
    <property type="protein sequence ID" value="KAG8225428.1"/>
    <property type="molecule type" value="Genomic_DNA"/>
</dbReference>
<evidence type="ECO:0000313" key="3">
    <source>
        <dbReference type="EMBL" id="KAG8225428.1"/>
    </source>
</evidence>
<dbReference type="SUPFAM" id="SSF50814">
    <property type="entry name" value="Lipocalins"/>
    <property type="match status" value="1"/>
</dbReference>
<gene>
    <name evidence="3" type="ORF">J437_LFUL004249</name>
</gene>
<dbReference type="Pfam" id="PF08768">
    <property type="entry name" value="THAP4_heme-bd"/>
    <property type="match status" value="1"/>
</dbReference>
<sequence>MSVVEEGKVDGFQLSLLSTGITRMSFTKGSTVVKTHRSISLEDSKLKQVISMETGDQAMTEHLSAIYVKIN</sequence>
<dbReference type="InterPro" id="IPR045165">
    <property type="entry name" value="Nitrobindin"/>
</dbReference>